<dbReference type="OrthoDB" id="442560at2759"/>
<feature type="compositionally biased region" description="Basic and acidic residues" evidence="1">
    <location>
        <begin position="798"/>
        <end position="811"/>
    </location>
</feature>
<reference evidence="2" key="1">
    <citation type="submission" date="2021-02" db="EMBL/GenBank/DDBJ databases">
        <authorList>
            <person name="Dougan E. K."/>
            <person name="Rhodes N."/>
            <person name="Thang M."/>
            <person name="Chan C."/>
        </authorList>
    </citation>
    <scope>NUCLEOTIDE SEQUENCE</scope>
</reference>
<feature type="region of interest" description="Disordered" evidence="1">
    <location>
        <begin position="773"/>
        <end position="811"/>
    </location>
</feature>
<organism evidence="2 3">
    <name type="scientific">Polarella glacialis</name>
    <name type="common">Dinoflagellate</name>
    <dbReference type="NCBI Taxonomy" id="89957"/>
    <lineage>
        <taxon>Eukaryota</taxon>
        <taxon>Sar</taxon>
        <taxon>Alveolata</taxon>
        <taxon>Dinophyceae</taxon>
        <taxon>Suessiales</taxon>
        <taxon>Suessiaceae</taxon>
        <taxon>Polarella</taxon>
    </lineage>
</organism>
<name>A0A813E5X3_POLGL</name>
<proteinExistence type="predicted"/>
<gene>
    <name evidence="2" type="ORF">PGLA1383_LOCUS12635</name>
</gene>
<feature type="region of interest" description="Disordered" evidence="1">
    <location>
        <begin position="339"/>
        <end position="361"/>
    </location>
</feature>
<evidence type="ECO:0000313" key="2">
    <source>
        <dbReference type="EMBL" id="CAE8594060.1"/>
    </source>
</evidence>
<dbReference type="EMBL" id="CAJNNV010006777">
    <property type="protein sequence ID" value="CAE8594060.1"/>
    <property type="molecule type" value="Genomic_DNA"/>
</dbReference>
<feature type="region of interest" description="Disordered" evidence="1">
    <location>
        <begin position="381"/>
        <end position="419"/>
    </location>
</feature>
<feature type="compositionally biased region" description="Basic residues" evidence="1">
    <location>
        <begin position="346"/>
        <end position="356"/>
    </location>
</feature>
<feature type="region of interest" description="Disordered" evidence="1">
    <location>
        <begin position="728"/>
        <end position="756"/>
    </location>
</feature>
<evidence type="ECO:0000313" key="3">
    <source>
        <dbReference type="Proteomes" id="UP000654075"/>
    </source>
</evidence>
<evidence type="ECO:0000256" key="1">
    <source>
        <dbReference type="SAM" id="MobiDB-lite"/>
    </source>
</evidence>
<dbReference type="AlphaFoldDB" id="A0A813E5X3"/>
<feature type="non-terminal residue" evidence="2">
    <location>
        <position position="1"/>
    </location>
</feature>
<keyword evidence="3" id="KW-1185">Reference proteome</keyword>
<protein>
    <submittedName>
        <fullName evidence="2">Uncharacterized protein</fullName>
    </submittedName>
</protein>
<comment type="caution">
    <text evidence="2">The sequence shown here is derived from an EMBL/GenBank/DDBJ whole genome shotgun (WGS) entry which is preliminary data.</text>
</comment>
<accession>A0A813E5X3</accession>
<dbReference type="Proteomes" id="UP000654075">
    <property type="component" value="Unassembled WGS sequence"/>
</dbReference>
<sequence length="811" mass="90105">LRKAQEEDRAGAPRGTLGSLRRAEELDVYLARGCGTLTVEVCVGLTGKELFLGLKRAAEHAKHILQAIKWPASMKNRIAFALASFSWGGASHKDAPLRSATASDFVTAKAQHFDCYVAPSDHKLEAKGRYTMTFQTWRRQVENQIRVLGAVYGLEHMPERVAALKKLEELRESRRQLCHTLGTDSPRKEDLRFVALSPNQDSQPNFAFPTTWDMENPHGYYQLAVVPRQDRAMARLLYSQLHKTTPKAPAKAGENKPVSRTSLERAPKCEKSGMPICWDAATWVGRQKGQACQHAHEPLPGLAKMHYTVVMQLIRRGGLRSGHKIDPASVDGRITQLREQASAENRKKKAPKKAAPKTKAGWAPPAEYAEYAGPLTEMEGQLQQAVQGPDEGWLDVKPPGPQASQHTQDVPSHPEGKARHDALQELQAENTFSNIGDFSHYLQSHIRARVLNARLNSQECTVEEALWDAARLGHSQLVGEAEQALEKLGSKAGGFGSPPDATLSPVIWLEEKGYGVGTLQMHFGRQMAWDYIDMRDALEPRDLAGQLLLSDGKSEERQCLPLHKAAAIEMGRGDDWTTDQIQETARAIRRELWDGAAEAQSAMGDAPPWISTSEADLRMFAHDCLCANHEKDYRVLMAFPGLPEDFSLLVLRLTLMEADLLRGRSELLEHQKVAKEMEAVGRRSFLEATPAESPLVPSKRPACLRCQETAVAPHKVGIQTKRHPWLDETESANEEAGAQPLRMRPAWAKNRGSTKTSVARKFERDLFLWRAPCPPRTCPTPGNSAPRERVTPTPTPTRARELGTTRKETGT</sequence>